<protein>
    <submittedName>
        <fullName evidence="1">Uncharacterized protein</fullName>
    </submittedName>
</protein>
<evidence type="ECO:0000313" key="1">
    <source>
        <dbReference type="EMBL" id="EFL96237.1"/>
    </source>
</evidence>
<dbReference type="Proteomes" id="UP000004470">
    <property type="component" value="Unassembled WGS sequence"/>
</dbReference>
<name>E0NDB6_PEDAC</name>
<comment type="caution">
    <text evidence="1">The sequence shown here is derived from an EMBL/GenBank/DDBJ whole genome shotgun (WGS) entry which is preliminary data.</text>
</comment>
<keyword evidence="2" id="KW-1185">Reference proteome</keyword>
<evidence type="ECO:0000313" key="2">
    <source>
        <dbReference type="Proteomes" id="UP000004470"/>
    </source>
</evidence>
<dbReference type="AlphaFoldDB" id="E0NDB6"/>
<gene>
    <name evidence="1" type="ORF">HMPREF0623_0288</name>
</gene>
<reference evidence="1" key="1">
    <citation type="submission" date="2010-07" db="EMBL/GenBank/DDBJ databases">
        <authorList>
            <person name="Muzny D."/>
            <person name="Qin X."/>
            <person name="Deng J."/>
            <person name="Jiang H."/>
            <person name="Liu Y."/>
            <person name="Qu J."/>
            <person name="Song X.-Z."/>
            <person name="Zhang L."/>
            <person name="Thornton R."/>
            <person name="Coyle M."/>
            <person name="Francisco L."/>
            <person name="Jackson L."/>
            <person name="Javaid M."/>
            <person name="Korchina V."/>
            <person name="Kovar C."/>
            <person name="Mata R."/>
            <person name="Mathew T."/>
            <person name="Ngo R."/>
            <person name="Nguyen L."/>
            <person name="Nguyen N."/>
            <person name="Okwuonu G."/>
            <person name="Ongeri F."/>
            <person name="Pham C."/>
            <person name="Simmons D."/>
            <person name="Wilczek-Boney K."/>
            <person name="Hale W."/>
            <person name="Jakkamsetti A."/>
            <person name="Pham P."/>
            <person name="Ruth R."/>
            <person name="San Lucas F."/>
            <person name="Warren J."/>
            <person name="Zhang J."/>
            <person name="Zhao Z."/>
            <person name="Zhou C."/>
            <person name="Zhu D."/>
            <person name="Lee S."/>
            <person name="Bess C."/>
            <person name="Blankenburg K."/>
            <person name="Forbes L."/>
            <person name="Fu Q."/>
            <person name="Gubbala S."/>
            <person name="Hirani K."/>
            <person name="Jayaseelan J.C."/>
            <person name="Lara F."/>
            <person name="Munidasa M."/>
            <person name="Palculict T."/>
            <person name="Patil S."/>
            <person name="Pu L.-L."/>
            <person name="Saada N."/>
            <person name="Tang L."/>
            <person name="Weissenberger G."/>
            <person name="Zhu Y."/>
            <person name="Hemphill L."/>
            <person name="Shang Y."/>
            <person name="Youmans B."/>
            <person name="Ayvaz T."/>
            <person name="Ross M."/>
            <person name="Santibanez J."/>
            <person name="Aqrawi P."/>
            <person name="Gross S."/>
            <person name="Joshi V."/>
            <person name="Fowler G."/>
            <person name="Nazareth L."/>
            <person name="Reid J."/>
            <person name="Worley K."/>
            <person name="Petrosino J."/>
            <person name="Highlander S."/>
            <person name="Gibbs R."/>
        </authorList>
    </citation>
    <scope>NUCLEOTIDE SEQUENCE [LARGE SCALE GENOMIC DNA]</scope>
    <source>
        <strain evidence="1">DSM 20284</strain>
    </source>
</reference>
<dbReference type="HOGENOM" id="CLU_145308_1_0_9"/>
<accession>E0NDB6</accession>
<proteinExistence type="predicted"/>
<sequence length="130" mass="14584">MVDKTYYKDVYCGAEVKNDELFKRFAVKAQRQINKYCDSFFDTHTLDDMPLDSDRTNVKNSICAQIEYFNDLGSASELAGEGQVTSIHIGNTTKNYSHVSLSKATAMVSEQAIEYLAPTGLLYRGVGQYD</sequence>
<organism evidence="1 2">
    <name type="scientific">Pediococcus acidilactici DSM 20284</name>
    <dbReference type="NCBI Taxonomy" id="862514"/>
    <lineage>
        <taxon>Bacteria</taxon>
        <taxon>Bacillati</taxon>
        <taxon>Bacillota</taxon>
        <taxon>Bacilli</taxon>
        <taxon>Lactobacillales</taxon>
        <taxon>Lactobacillaceae</taxon>
        <taxon>Pediococcus</taxon>
        <taxon>Pediococcus acidilactici group</taxon>
    </lineage>
</organism>
<dbReference type="EMBL" id="AEEG01000002">
    <property type="protein sequence ID" value="EFL96237.1"/>
    <property type="molecule type" value="Genomic_DNA"/>
</dbReference>